<dbReference type="InterPro" id="IPR038883">
    <property type="entry name" value="AN11006-like"/>
</dbReference>
<dbReference type="AlphaFoldDB" id="A0A6A7AEH9"/>
<proteinExistence type="predicted"/>
<gene>
    <name evidence="3" type="ORF">CC86DRAFT_378009</name>
</gene>
<evidence type="ECO:0000313" key="4">
    <source>
        <dbReference type="Proteomes" id="UP000799424"/>
    </source>
</evidence>
<dbReference type="EMBL" id="MU006218">
    <property type="protein sequence ID" value="KAF2831099.1"/>
    <property type="molecule type" value="Genomic_DNA"/>
</dbReference>
<evidence type="ECO:0000259" key="2">
    <source>
        <dbReference type="Pfam" id="PF13013"/>
    </source>
</evidence>
<dbReference type="OrthoDB" id="3801367at2759"/>
<reference evidence="3" key="1">
    <citation type="journal article" date="2020" name="Stud. Mycol.">
        <title>101 Dothideomycetes genomes: a test case for predicting lifestyles and emergence of pathogens.</title>
        <authorList>
            <person name="Haridas S."/>
            <person name="Albert R."/>
            <person name="Binder M."/>
            <person name="Bloem J."/>
            <person name="Labutti K."/>
            <person name="Salamov A."/>
            <person name="Andreopoulos B."/>
            <person name="Baker S."/>
            <person name="Barry K."/>
            <person name="Bills G."/>
            <person name="Bluhm B."/>
            <person name="Cannon C."/>
            <person name="Castanera R."/>
            <person name="Culley D."/>
            <person name="Daum C."/>
            <person name="Ezra D."/>
            <person name="Gonzalez J."/>
            <person name="Henrissat B."/>
            <person name="Kuo A."/>
            <person name="Liang C."/>
            <person name="Lipzen A."/>
            <person name="Lutzoni F."/>
            <person name="Magnuson J."/>
            <person name="Mondo S."/>
            <person name="Nolan M."/>
            <person name="Ohm R."/>
            <person name="Pangilinan J."/>
            <person name="Park H.-J."/>
            <person name="Ramirez L."/>
            <person name="Alfaro M."/>
            <person name="Sun H."/>
            <person name="Tritt A."/>
            <person name="Yoshinaga Y."/>
            <person name="Zwiers L.-H."/>
            <person name="Turgeon B."/>
            <person name="Goodwin S."/>
            <person name="Spatafora J."/>
            <person name="Crous P."/>
            <person name="Grigoriev I."/>
        </authorList>
    </citation>
    <scope>NUCLEOTIDE SEQUENCE</scope>
    <source>
        <strain evidence="3">CBS 113818</strain>
    </source>
</reference>
<feature type="domain" description="F-box" evidence="2">
    <location>
        <begin position="44"/>
        <end position="137"/>
    </location>
</feature>
<dbReference type="InterPro" id="IPR001810">
    <property type="entry name" value="F-box_dom"/>
</dbReference>
<organism evidence="3 4">
    <name type="scientific">Ophiobolus disseminans</name>
    <dbReference type="NCBI Taxonomy" id="1469910"/>
    <lineage>
        <taxon>Eukaryota</taxon>
        <taxon>Fungi</taxon>
        <taxon>Dikarya</taxon>
        <taxon>Ascomycota</taxon>
        <taxon>Pezizomycotina</taxon>
        <taxon>Dothideomycetes</taxon>
        <taxon>Pleosporomycetidae</taxon>
        <taxon>Pleosporales</taxon>
        <taxon>Pleosporineae</taxon>
        <taxon>Phaeosphaeriaceae</taxon>
        <taxon>Ophiobolus</taxon>
    </lineage>
</organism>
<dbReference type="PANTHER" id="PTHR42085">
    <property type="entry name" value="F-BOX DOMAIN-CONTAINING PROTEIN"/>
    <property type="match status" value="1"/>
</dbReference>
<accession>A0A6A7AEH9</accession>
<dbReference type="Pfam" id="PF13013">
    <property type="entry name" value="F-box-like_2"/>
    <property type="match status" value="1"/>
</dbReference>
<evidence type="ECO:0000256" key="1">
    <source>
        <dbReference type="SAM" id="MobiDB-lite"/>
    </source>
</evidence>
<dbReference type="Proteomes" id="UP000799424">
    <property type="component" value="Unassembled WGS sequence"/>
</dbReference>
<evidence type="ECO:0000313" key="3">
    <source>
        <dbReference type="EMBL" id="KAF2831099.1"/>
    </source>
</evidence>
<feature type="region of interest" description="Disordered" evidence="1">
    <location>
        <begin position="1"/>
        <end position="47"/>
    </location>
</feature>
<dbReference type="PANTHER" id="PTHR42085:SF1">
    <property type="entry name" value="F-BOX DOMAIN-CONTAINING PROTEIN"/>
    <property type="match status" value="1"/>
</dbReference>
<sequence length="199" mass="22922">MAPTTRAATKRLRGNAPSTTTQPYKKNARKRAAFGPNAPDPSKSPTNNRCYLLELPPELRNQIYEFALEDYADLTYAPCILHKPDLAEAQLWADRIWTSFGLTHSCKQIRVEYRPLWLRNLFIRSRYLQIAPFIETFLPSAKELQQGPKRIQSEWNRGLGDYCGARRDLTSLVRLRAYGSLDQFKCVPHKLVVGMKPER</sequence>
<protein>
    <recommendedName>
        <fullName evidence="2">F-box domain-containing protein</fullName>
    </recommendedName>
</protein>
<name>A0A6A7AEH9_9PLEO</name>
<keyword evidence="4" id="KW-1185">Reference proteome</keyword>